<comment type="caution">
    <text evidence="3">The sequence shown here is derived from an EMBL/GenBank/DDBJ whole genome shotgun (WGS) entry which is preliminary data.</text>
</comment>
<evidence type="ECO:0000256" key="2">
    <source>
        <dbReference type="SAM" id="MobiDB-lite"/>
    </source>
</evidence>
<organism evidence="3 4">
    <name type="scientific">Enterococcus villorum</name>
    <dbReference type="NCBI Taxonomy" id="112904"/>
    <lineage>
        <taxon>Bacteria</taxon>
        <taxon>Bacillati</taxon>
        <taxon>Bacillota</taxon>
        <taxon>Bacilli</taxon>
        <taxon>Lactobacillales</taxon>
        <taxon>Enterococcaceae</taxon>
        <taxon>Enterococcus</taxon>
    </lineage>
</organism>
<reference evidence="3 4" key="1">
    <citation type="journal article" date="2017" name="BMC Microbiol.">
        <title>Comparative genomics of Enterococcus spp. isolated from bovine feces.</title>
        <authorList>
            <person name="Beukers A.G."/>
            <person name="Zaheer R."/>
            <person name="Goji N."/>
            <person name="Amoako K.K."/>
            <person name="Chaves A.V."/>
            <person name="Ward M.P."/>
            <person name="McAllister T.A."/>
        </authorList>
    </citation>
    <scope>NUCLEOTIDE SEQUENCE [LARGE SCALE GENOMIC DNA]</scope>
    <source>
        <strain evidence="3 4">F1129D 143</strain>
    </source>
</reference>
<dbReference type="RefSeq" id="WP_081183984.1">
    <property type="nucleotide sequence ID" value="NZ_MJEA01000008.1"/>
</dbReference>
<keyword evidence="1" id="KW-0175">Coiled coil</keyword>
<evidence type="ECO:0000313" key="3">
    <source>
        <dbReference type="EMBL" id="OQO69961.1"/>
    </source>
</evidence>
<evidence type="ECO:0000313" key="4">
    <source>
        <dbReference type="Proteomes" id="UP000192477"/>
    </source>
</evidence>
<dbReference type="Proteomes" id="UP000192477">
    <property type="component" value="Unassembled WGS sequence"/>
</dbReference>
<sequence>MNNEILNELKSRNGQQVDKVEELSLGNEEETIHTPEQSEEQVLEHVSTGEDGKMKNQGIEERLHEELENTVLKRKNIEQNASDITLEERMDDLSSYHRDGIESLKKKKQELNKKINEAYKKDSLHEEQTKNDIRELLKLRHQITIRNELQSIFGIDVIDFYRNDYLNNDGNNAKSYINMMDQIEKIMKKEQLIELNNTKKKEFKLTNIEKKNLKKITFL</sequence>
<dbReference type="EMBL" id="MJEA01000008">
    <property type="protein sequence ID" value="OQO69961.1"/>
    <property type="molecule type" value="Genomic_DNA"/>
</dbReference>
<protein>
    <submittedName>
        <fullName evidence="3">Uncharacterized protein</fullName>
    </submittedName>
</protein>
<feature type="region of interest" description="Disordered" evidence="2">
    <location>
        <begin position="25"/>
        <end position="53"/>
    </location>
</feature>
<accession>A0A1V8YBH3</accession>
<name>A0A1V8YBH3_9ENTE</name>
<evidence type="ECO:0000256" key="1">
    <source>
        <dbReference type="SAM" id="Coils"/>
    </source>
</evidence>
<dbReference type="AlphaFoldDB" id="A0A1V8YBH3"/>
<proteinExistence type="predicted"/>
<gene>
    <name evidence="3" type="ORF">BH747_08605</name>
</gene>
<feature type="coiled-coil region" evidence="1">
    <location>
        <begin position="60"/>
        <end position="121"/>
    </location>
</feature>